<evidence type="ECO:0000313" key="2">
    <source>
        <dbReference type="Proteomes" id="UP000278180"/>
    </source>
</evidence>
<dbReference type="Proteomes" id="UP000278180">
    <property type="component" value="Unassembled WGS sequence"/>
</dbReference>
<name>A0A3M5JKJ0_PSESS</name>
<protein>
    <submittedName>
        <fullName evidence="1">Uncharacterized protein</fullName>
    </submittedName>
</protein>
<gene>
    <name evidence="1" type="ORF">ALP51_02345</name>
</gene>
<dbReference type="EMBL" id="RBTE01000396">
    <property type="protein sequence ID" value="RMT23971.1"/>
    <property type="molecule type" value="Genomic_DNA"/>
</dbReference>
<dbReference type="AlphaFoldDB" id="A0A3M5JKJ0"/>
<organism evidence="1 2">
    <name type="scientific">Pseudomonas savastanoi</name>
    <name type="common">Pseudomonas syringae pv. savastanoi</name>
    <dbReference type="NCBI Taxonomy" id="29438"/>
    <lineage>
        <taxon>Bacteria</taxon>
        <taxon>Pseudomonadati</taxon>
        <taxon>Pseudomonadota</taxon>
        <taxon>Gammaproteobacteria</taxon>
        <taxon>Pseudomonadales</taxon>
        <taxon>Pseudomonadaceae</taxon>
        <taxon>Pseudomonas</taxon>
    </lineage>
</organism>
<accession>A0A3M5JKJ0</accession>
<reference evidence="1 2" key="1">
    <citation type="submission" date="2018-08" db="EMBL/GenBank/DDBJ databases">
        <title>Recombination of ecologically and evolutionarily significant loci maintains genetic cohesion in the Pseudomonas syringae species complex.</title>
        <authorList>
            <person name="Dillon M."/>
            <person name="Thakur S."/>
            <person name="Almeida R.N.D."/>
            <person name="Weir B.S."/>
            <person name="Guttman D.S."/>
        </authorList>
    </citation>
    <scope>NUCLEOTIDE SEQUENCE [LARGE SCALE GENOMIC DNA]</scope>
    <source>
        <strain evidence="1 2">ICMP 13684</strain>
    </source>
</reference>
<comment type="caution">
    <text evidence="1">The sequence shown here is derived from an EMBL/GenBank/DDBJ whole genome shotgun (WGS) entry which is preliminary data.</text>
</comment>
<sequence length="286" mass="31934">MVDWPLSSSQDELTLQGELSMKVLVMCAGCFQEDGHPLNCHTAWHEVNDRGAYLTECPRGHKTVSVVQQHKFEILFELGARALLDGYPGEAITRFASSQERFFEFFIRVVAQRNQIAQAAMKQTWQDLVNSSERQYGAYLMLHLLHYGTSVSPKPEKVKPAGATGKTKDWKAFRNSVVHKGYIPSTEEAIQYGELVYDFITSQVASSMSTAGESVQTATMNLIMEAADSFRDVEGRRYNQTMAIPGVVGVLAGTEVRSFREALEQVRVMRSTMDNLVTNLEHAKGA</sequence>
<evidence type="ECO:0000313" key="1">
    <source>
        <dbReference type="EMBL" id="RMT23971.1"/>
    </source>
</evidence>
<proteinExistence type="predicted"/>